<comment type="caution">
    <text evidence="11">The sequence shown here is derived from an EMBL/GenBank/DDBJ whole genome shotgun (WGS) entry which is preliminary data.</text>
</comment>
<feature type="compositionally biased region" description="Basic residues" evidence="7">
    <location>
        <begin position="504"/>
        <end position="514"/>
    </location>
</feature>
<feature type="domain" description="DEAD-box RNA helicase Q" evidence="10">
    <location>
        <begin position="1"/>
        <end position="29"/>
    </location>
</feature>
<dbReference type="SMART" id="SM00487">
    <property type="entry name" value="DEXDc"/>
    <property type="match status" value="1"/>
</dbReference>
<proteinExistence type="inferred from homology"/>
<dbReference type="CDD" id="cd00268">
    <property type="entry name" value="DEADc"/>
    <property type="match status" value="1"/>
</dbReference>
<evidence type="ECO:0000256" key="7">
    <source>
        <dbReference type="SAM" id="MobiDB-lite"/>
    </source>
</evidence>
<dbReference type="CDD" id="cd18787">
    <property type="entry name" value="SF2_C_DEAD"/>
    <property type="match status" value="1"/>
</dbReference>
<keyword evidence="3 6" id="KW-0347">Helicase</keyword>
<feature type="compositionally biased region" description="Low complexity" evidence="7">
    <location>
        <begin position="467"/>
        <end position="500"/>
    </location>
</feature>
<evidence type="ECO:0000256" key="4">
    <source>
        <dbReference type="ARBA" id="ARBA00022840"/>
    </source>
</evidence>
<keyword evidence="4 6" id="KW-0067">ATP-binding</keyword>
<evidence type="ECO:0000259" key="9">
    <source>
        <dbReference type="PROSITE" id="PS51194"/>
    </source>
</evidence>
<dbReference type="InterPro" id="IPR027417">
    <property type="entry name" value="P-loop_NTPase"/>
</dbReference>
<dbReference type="SUPFAM" id="SSF52540">
    <property type="entry name" value="P-loop containing nucleoside triphosphate hydrolases"/>
    <property type="match status" value="1"/>
</dbReference>
<dbReference type="Proteomes" id="UP001057375">
    <property type="component" value="Unassembled WGS sequence"/>
</dbReference>
<gene>
    <name evidence="11" type="ORF">ADUPG1_007690</name>
</gene>
<evidence type="ECO:0000256" key="1">
    <source>
        <dbReference type="ARBA" id="ARBA00022741"/>
    </source>
</evidence>
<dbReference type="InterPro" id="IPR050079">
    <property type="entry name" value="DEAD_box_RNA_helicase"/>
</dbReference>
<feature type="domain" description="Helicase C-terminal" evidence="9">
    <location>
        <begin position="229"/>
        <end position="406"/>
    </location>
</feature>
<protein>
    <submittedName>
        <fullName evidence="11">ATP-dependent rRNA helicase rrp3</fullName>
    </submittedName>
</protein>
<reference evidence="11" key="1">
    <citation type="submission" date="2022-03" db="EMBL/GenBank/DDBJ databases">
        <title>Draft genome sequence of Aduncisulcus paluster, a free-living microaerophilic Fornicata.</title>
        <authorList>
            <person name="Yuyama I."/>
            <person name="Kume K."/>
            <person name="Tamura T."/>
            <person name="Inagaki Y."/>
            <person name="Hashimoto T."/>
        </authorList>
    </citation>
    <scope>NUCLEOTIDE SEQUENCE</scope>
    <source>
        <strain evidence="11">NY0171</strain>
    </source>
</reference>
<evidence type="ECO:0000256" key="5">
    <source>
        <dbReference type="PROSITE-ProRule" id="PRU00552"/>
    </source>
</evidence>
<feature type="domain" description="Helicase ATP-binding" evidence="8">
    <location>
        <begin position="32"/>
        <end position="209"/>
    </location>
</feature>
<keyword evidence="1 6" id="KW-0547">Nucleotide-binding</keyword>
<accession>A0ABQ5KP84</accession>
<name>A0ABQ5KP84_9EUKA</name>
<evidence type="ECO:0000256" key="3">
    <source>
        <dbReference type="ARBA" id="ARBA00022806"/>
    </source>
</evidence>
<dbReference type="PANTHER" id="PTHR47959">
    <property type="entry name" value="ATP-DEPENDENT RNA HELICASE RHLE-RELATED"/>
    <property type="match status" value="1"/>
</dbReference>
<dbReference type="SMART" id="SM00490">
    <property type="entry name" value="HELICc"/>
    <property type="match status" value="1"/>
</dbReference>
<dbReference type="InterPro" id="IPR000629">
    <property type="entry name" value="RNA-helicase_DEAD-box_CS"/>
</dbReference>
<organism evidence="11 12">
    <name type="scientific">Aduncisulcus paluster</name>
    <dbReference type="NCBI Taxonomy" id="2918883"/>
    <lineage>
        <taxon>Eukaryota</taxon>
        <taxon>Metamonada</taxon>
        <taxon>Carpediemonas-like organisms</taxon>
        <taxon>Aduncisulcus</taxon>
    </lineage>
</organism>
<feature type="region of interest" description="Disordered" evidence="7">
    <location>
        <begin position="463"/>
        <end position="526"/>
    </location>
</feature>
<keyword evidence="2 6" id="KW-0378">Hydrolase</keyword>
<feature type="short sequence motif" description="Q motif" evidence="5">
    <location>
        <begin position="1"/>
        <end position="29"/>
    </location>
</feature>
<dbReference type="InterPro" id="IPR044742">
    <property type="entry name" value="DEAD/DEAH_RhlB"/>
</dbReference>
<evidence type="ECO:0000256" key="6">
    <source>
        <dbReference type="RuleBase" id="RU000492"/>
    </source>
</evidence>
<evidence type="ECO:0000313" key="11">
    <source>
        <dbReference type="EMBL" id="GKT34320.1"/>
    </source>
</evidence>
<dbReference type="PROSITE" id="PS51192">
    <property type="entry name" value="HELICASE_ATP_BIND_1"/>
    <property type="match status" value="1"/>
</dbReference>
<dbReference type="PROSITE" id="PS51194">
    <property type="entry name" value="HELICASE_CTER"/>
    <property type="match status" value="1"/>
</dbReference>
<evidence type="ECO:0000259" key="8">
    <source>
        <dbReference type="PROSITE" id="PS51192"/>
    </source>
</evidence>
<keyword evidence="12" id="KW-1185">Reference proteome</keyword>
<dbReference type="EMBL" id="BQXS01010795">
    <property type="protein sequence ID" value="GKT34320.1"/>
    <property type="molecule type" value="Genomic_DNA"/>
</dbReference>
<dbReference type="Gene3D" id="3.40.50.300">
    <property type="entry name" value="P-loop containing nucleotide triphosphate hydrolases"/>
    <property type="match status" value="2"/>
</dbReference>
<evidence type="ECO:0000256" key="2">
    <source>
        <dbReference type="ARBA" id="ARBA00022801"/>
    </source>
</evidence>
<dbReference type="Pfam" id="PF00270">
    <property type="entry name" value="DEAD"/>
    <property type="match status" value="1"/>
</dbReference>
<dbReference type="InterPro" id="IPR011545">
    <property type="entry name" value="DEAD/DEAH_box_helicase_dom"/>
</dbReference>
<dbReference type="GO" id="GO:0004386">
    <property type="term" value="F:helicase activity"/>
    <property type="evidence" value="ECO:0007669"/>
    <property type="project" value="UniProtKB-KW"/>
</dbReference>
<evidence type="ECO:0000259" key="10">
    <source>
        <dbReference type="PROSITE" id="PS51195"/>
    </source>
</evidence>
<evidence type="ECO:0000313" key="12">
    <source>
        <dbReference type="Proteomes" id="UP001057375"/>
    </source>
</evidence>
<comment type="similarity">
    <text evidence="6">Belongs to the DEAD box helicase family.</text>
</comment>
<sequence length="526" mass="59330">MSFGKYGFSSILQQALKKIHWVEPTSIQAKTFGPALERKDILGHAPTGSGKTGAFILPLLQQISDTIEWGGSTLPMYGLIITPTRVLANQIAKVIEDLSDGLDISVVTLIGEDDFIEQGLKLGKCPHIIVATPGRLMEHIRDTHGFSLSRIHYFVLDEADRMLSLDFQLDLENIIKLLPRDRQTMLFSATLKKEVMDLKKMALTDAVTLTVKESATERSLASSTTIPANLSQKVIYCSQKYKNIYIYSLLKSELEGKSTIIFCNLKSRVDRLYHILNFLKIDCVRIHGGISERDKNRALSRFQSQSSLILIATDMLARGIDVSCLDCVVNYDLTMDLKTHTHRIGRTARAGKPGVAYTFVGVDKKSEEAVDGFSELEEFRHMEKEMTSKMGADPIEEVQMNDKEVLKEKEKVGKAIEYASFMIQKEKKKKKNLKKGHIMEETIREECKERTHLLMLVKRMQRGAMMQQQKEQLSQQPKESVHSSSASTSSSSSSSSSSSAYYRMKQRGRGRISKRTYSEHTLCSHK</sequence>
<dbReference type="InterPro" id="IPR001650">
    <property type="entry name" value="Helicase_C-like"/>
</dbReference>
<dbReference type="PROSITE" id="PS00039">
    <property type="entry name" value="DEAD_ATP_HELICASE"/>
    <property type="match status" value="1"/>
</dbReference>
<dbReference type="PROSITE" id="PS51195">
    <property type="entry name" value="Q_MOTIF"/>
    <property type="match status" value="1"/>
</dbReference>
<dbReference type="InterPro" id="IPR014014">
    <property type="entry name" value="RNA_helicase_DEAD_Q_motif"/>
</dbReference>
<dbReference type="Pfam" id="PF00271">
    <property type="entry name" value="Helicase_C"/>
    <property type="match status" value="1"/>
</dbReference>
<dbReference type="PANTHER" id="PTHR47959:SF24">
    <property type="entry name" value="ATP-DEPENDENT RNA HELICASE"/>
    <property type="match status" value="1"/>
</dbReference>
<dbReference type="InterPro" id="IPR014001">
    <property type="entry name" value="Helicase_ATP-bd"/>
</dbReference>